<feature type="domain" description="CBM-cenC" evidence="3">
    <location>
        <begin position="25"/>
        <end position="144"/>
    </location>
</feature>
<feature type="signal peptide" evidence="2">
    <location>
        <begin position="1"/>
        <end position="22"/>
    </location>
</feature>
<gene>
    <name evidence="4" type="ORF">JI744_06155</name>
</gene>
<dbReference type="RefSeq" id="WP_202658835.1">
    <property type="nucleotide sequence ID" value="NZ_JAESVP010000003.1"/>
</dbReference>
<dbReference type="InterPro" id="IPR003305">
    <property type="entry name" value="CenC_carb-bd"/>
</dbReference>
<dbReference type="SUPFAM" id="SSF49785">
    <property type="entry name" value="Galactose-binding domain-like"/>
    <property type="match status" value="1"/>
</dbReference>
<comment type="caution">
    <text evidence="4">The sequence shown here is derived from an EMBL/GenBank/DDBJ whole genome shotgun (WGS) entry which is preliminary data.</text>
</comment>
<dbReference type="NCBIfam" id="TIGR03370">
    <property type="entry name" value="VPLPA-CTERM"/>
    <property type="match status" value="1"/>
</dbReference>
<dbReference type="Pfam" id="PF02018">
    <property type="entry name" value="CBM_4_9"/>
    <property type="match status" value="1"/>
</dbReference>
<keyword evidence="2" id="KW-0732">Signal</keyword>
<evidence type="ECO:0000256" key="2">
    <source>
        <dbReference type="SAM" id="SignalP"/>
    </source>
</evidence>
<keyword evidence="5" id="KW-1185">Reference proteome</keyword>
<evidence type="ECO:0000259" key="3">
    <source>
        <dbReference type="Pfam" id="PF02018"/>
    </source>
</evidence>
<dbReference type="EMBL" id="JAESVP010000003">
    <property type="protein sequence ID" value="MBL4927682.1"/>
    <property type="molecule type" value="Genomic_DNA"/>
</dbReference>
<evidence type="ECO:0000313" key="5">
    <source>
        <dbReference type="Proteomes" id="UP000619033"/>
    </source>
</evidence>
<evidence type="ECO:0000256" key="1">
    <source>
        <dbReference type="ARBA" id="ARBA00022801"/>
    </source>
</evidence>
<feature type="chain" id="PRO_5035277482" evidence="2">
    <location>
        <begin position="23"/>
        <end position="191"/>
    </location>
</feature>
<dbReference type="Proteomes" id="UP000619033">
    <property type="component" value="Unassembled WGS sequence"/>
</dbReference>
<organism evidence="4 5">
    <name type="scientific">Fuscibacter oryzae</name>
    <dbReference type="NCBI Taxonomy" id="2803939"/>
    <lineage>
        <taxon>Bacteria</taxon>
        <taxon>Pseudomonadati</taxon>
        <taxon>Pseudomonadota</taxon>
        <taxon>Alphaproteobacteria</taxon>
        <taxon>Rhodobacterales</taxon>
        <taxon>Paracoccaceae</taxon>
        <taxon>Fuscibacter</taxon>
    </lineage>
</organism>
<accession>A0A8J7MQF8</accession>
<dbReference type="GO" id="GO:0016798">
    <property type="term" value="F:hydrolase activity, acting on glycosyl bonds"/>
    <property type="evidence" value="ECO:0007669"/>
    <property type="project" value="InterPro"/>
</dbReference>
<dbReference type="InterPro" id="IPR008979">
    <property type="entry name" value="Galactose-bd-like_sf"/>
</dbReference>
<reference evidence="4" key="1">
    <citation type="submission" date="2021-01" db="EMBL/GenBank/DDBJ databases">
        <title>Genome seq and assembly of Tabrizicola sp. KVB23.</title>
        <authorList>
            <person name="Chhetri G."/>
        </authorList>
    </citation>
    <scope>NUCLEOTIDE SEQUENCE</scope>
    <source>
        <strain evidence="4">KVB23</strain>
    </source>
</reference>
<evidence type="ECO:0000313" key="4">
    <source>
        <dbReference type="EMBL" id="MBL4927682.1"/>
    </source>
</evidence>
<protein>
    <submittedName>
        <fullName evidence="4">VPLPA-CTERM sorting domain-containing protein</fullName>
    </submittedName>
</protein>
<dbReference type="AlphaFoldDB" id="A0A8J7MQF8"/>
<sequence>MKFLFPLALATAAATLPTASHAATELVLNGGFEYEMGGWSCNPSGGCQIDNTVSAHSGVLGMLLQNNDGASVLSQSFETVVGAVYNLSFWVKLTEQPSSENAVWWSAGDVIASEIAGISGNFAQIIAQFTATSDTTTLAFFAHTANGSLALDDISVTEGALPPSPVPLPASAMLLGMGLTGLAALRRRARS</sequence>
<name>A0A8J7MQF8_9RHOB</name>
<dbReference type="Gene3D" id="2.60.120.260">
    <property type="entry name" value="Galactose-binding domain-like"/>
    <property type="match status" value="1"/>
</dbReference>
<proteinExistence type="predicted"/>
<keyword evidence="1" id="KW-0378">Hydrolase</keyword>
<dbReference type="InterPro" id="IPR022472">
    <property type="entry name" value="VPLPA-CTERM"/>
</dbReference>